<accession>A0AAV4MCL3</accession>
<dbReference type="Proteomes" id="UP001054837">
    <property type="component" value="Unassembled WGS sequence"/>
</dbReference>
<keyword evidence="2" id="KW-1185">Reference proteome</keyword>
<protein>
    <submittedName>
        <fullName evidence="1">Uncharacterized protein</fullName>
    </submittedName>
</protein>
<reference evidence="1 2" key="1">
    <citation type="submission" date="2021-06" db="EMBL/GenBank/DDBJ databases">
        <title>Caerostris darwini draft genome.</title>
        <authorList>
            <person name="Kono N."/>
            <person name="Arakawa K."/>
        </authorList>
    </citation>
    <scope>NUCLEOTIDE SEQUENCE [LARGE SCALE GENOMIC DNA]</scope>
</reference>
<proteinExistence type="predicted"/>
<gene>
    <name evidence="1" type="ORF">CDAR_17711</name>
</gene>
<evidence type="ECO:0000313" key="2">
    <source>
        <dbReference type="Proteomes" id="UP001054837"/>
    </source>
</evidence>
<name>A0AAV4MCL3_9ARAC</name>
<comment type="caution">
    <text evidence="1">The sequence shown here is derived from an EMBL/GenBank/DDBJ whole genome shotgun (WGS) entry which is preliminary data.</text>
</comment>
<dbReference type="AlphaFoldDB" id="A0AAV4MCL3"/>
<sequence>MIIYRSCFIEIQEDAHTLLRHLSVYIITESCSDDAMSMDTSTDSICANNHDDQHISTQLFYSARCKESFKSLRDRHMKEKDLLNLPSESRNKTRKPVII</sequence>
<dbReference type="EMBL" id="BPLQ01000307">
    <property type="protein sequence ID" value="GIX69816.1"/>
    <property type="molecule type" value="Genomic_DNA"/>
</dbReference>
<organism evidence="1 2">
    <name type="scientific">Caerostris darwini</name>
    <dbReference type="NCBI Taxonomy" id="1538125"/>
    <lineage>
        <taxon>Eukaryota</taxon>
        <taxon>Metazoa</taxon>
        <taxon>Ecdysozoa</taxon>
        <taxon>Arthropoda</taxon>
        <taxon>Chelicerata</taxon>
        <taxon>Arachnida</taxon>
        <taxon>Araneae</taxon>
        <taxon>Araneomorphae</taxon>
        <taxon>Entelegynae</taxon>
        <taxon>Araneoidea</taxon>
        <taxon>Araneidae</taxon>
        <taxon>Caerostris</taxon>
    </lineage>
</organism>
<evidence type="ECO:0000313" key="1">
    <source>
        <dbReference type="EMBL" id="GIX69816.1"/>
    </source>
</evidence>